<name>A0A2P4YT58_9STRA</name>
<sequence>VLDAYEAENYVHNLVRSSEKRDKYDRHCILQDSDDSAATEILRYSFRPGVLKIPDYLSHNLKKMWCTHCVSQALRGAGSRDTDSRFTGRVPSFTVRSANVIKDGTALWKARIDAEAEISIHNHKPFMRHNLAQNFQRWRTTSGRILILLSDPNIQATCCATYWTQLHSNEEKHFSALLLTKRGITSFLF</sequence>
<proteinExistence type="predicted"/>
<organism evidence="1 2">
    <name type="scientific">Phytophthora palmivora</name>
    <dbReference type="NCBI Taxonomy" id="4796"/>
    <lineage>
        <taxon>Eukaryota</taxon>
        <taxon>Sar</taxon>
        <taxon>Stramenopiles</taxon>
        <taxon>Oomycota</taxon>
        <taxon>Peronosporomycetes</taxon>
        <taxon>Peronosporales</taxon>
        <taxon>Peronosporaceae</taxon>
        <taxon>Phytophthora</taxon>
    </lineage>
</organism>
<dbReference type="AlphaFoldDB" id="A0A2P4YT58"/>
<protein>
    <submittedName>
        <fullName evidence="1">Uncharacterized protein</fullName>
    </submittedName>
</protein>
<evidence type="ECO:0000313" key="1">
    <source>
        <dbReference type="EMBL" id="POM80966.1"/>
    </source>
</evidence>
<dbReference type="EMBL" id="NCKW01000215">
    <property type="protein sequence ID" value="POM80966.1"/>
    <property type="molecule type" value="Genomic_DNA"/>
</dbReference>
<keyword evidence="2" id="KW-1185">Reference proteome</keyword>
<comment type="caution">
    <text evidence="1">The sequence shown here is derived from an EMBL/GenBank/DDBJ whole genome shotgun (WGS) entry which is preliminary data.</text>
</comment>
<accession>A0A2P4YT58</accession>
<gene>
    <name evidence="1" type="ORF">PHPALM_1128</name>
</gene>
<reference evidence="1 2" key="1">
    <citation type="journal article" date="2017" name="Genome Biol. Evol.">
        <title>Phytophthora megakarya and P. palmivora, closely related causal agents of cacao black pod rot, underwent increases in genome sizes and gene numbers by different mechanisms.</title>
        <authorList>
            <person name="Ali S.S."/>
            <person name="Shao J."/>
            <person name="Lary D.J."/>
            <person name="Kronmiller B."/>
            <person name="Shen D."/>
            <person name="Strem M.D."/>
            <person name="Amoako-Attah I."/>
            <person name="Akrofi A.Y."/>
            <person name="Begoude B.A."/>
            <person name="Ten Hoopen G.M."/>
            <person name="Coulibaly K."/>
            <person name="Kebe B.I."/>
            <person name="Melnick R.L."/>
            <person name="Guiltinan M.J."/>
            <person name="Tyler B.M."/>
            <person name="Meinhardt L.W."/>
            <person name="Bailey B.A."/>
        </authorList>
    </citation>
    <scope>NUCLEOTIDE SEQUENCE [LARGE SCALE GENOMIC DNA]</scope>
    <source>
        <strain evidence="2">sbr112.9</strain>
    </source>
</reference>
<feature type="non-terminal residue" evidence="1">
    <location>
        <position position="1"/>
    </location>
</feature>
<evidence type="ECO:0000313" key="2">
    <source>
        <dbReference type="Proteomes" id="UP000237271"/>
    </source>
</evidence>
<dbReference type="Proteomes" id="UP000237271">
    <property type="component" value="Unassembled WGS sequence"/>
</dbReference>